<reference evidence="2" key="1">
    <citation type="submission" date="2019-04" db="EMBL/GenBank/DDBJ databases">
        <title>Microviridin 1777: A Toxic Chymotrypsin Inhibitor Discovered by a Metabologenomic Approach.</title>
        <authorList>
            <person name="Sieber S."/>
            <person name="Grendelmeier S.M."/>
            <person name="Harris L.A."/>
            <person name="Mitchell D.A."/>
            <person name="Gademann K."/>
        </authorList>
    </citation>
    <scope>NUCLEOTIDE SEQUENCE [LARGE SCALE GENOMIC DNA]</scope>
    <source>
        <strain evidence="2">EAWAG127a</strain>
    </source>
</reference>
<dbReference type="EMBL" id="SRLN01000012">
    <property type="protein sequence ID" value="KAB0243249.1"/>
    <property type="molecule type" value="Genomic_DNA"/>
</dbReference>
<proteinExistence type="predicted"/>
<accession>A0A5J5M1S1</accession>
<evidence type="ECO:0000313" key="2">
    <source>
        <dbReference type="Proteomes" id="UP000325636"/>
    </source>
</evidence>
<sequence>MFFSYQLSVISYQLSDLSFKCAVCIKWAVLNSSFLLSFHCSLITVYCSLKNPLSPTTVRTR</sequence>
<gene>
    <name evidence="1" type="ORF">EZJ55_07150</name>
</gene>
<dbReference type="Proteomes" id="UP000325636">
    <property type="component" value="Unassembled WGS sequence"/>
</dbReference>
<evidence type="ECO:0000313" key="1">
    <source>
        <dbReference type="EMBL" id="KAB0243249.1"/>
    </source>
</evidence>
<comment type="caution">
    <text evidence="1">The sequence shown here is derived from an EMBL/GenBank/DDBJ whole genome shotgun (WGS) entry which is preliminary data.</text>
</comment>
<protein>
    <submittedName>
        <fullName evidence="1">Uncharacterized protein</fullName>
    </submittedName>
</protein>
<name>A0A5J5M1S1_MICAE</name>
<dbReference type="AlphaFoldDB" id="A0A5J5M1S1"/>
<organism evidence="1 2">
    <name type="scientific">Microcystis aeruginosa EAWAG127a</name>
    <dbReference type="NCBI Taxonomy" id="2529855"/>
    <lineage>
        <taxon>Bacteria</taxon>
        <taxon>Bacillati</taxon>
        <taxon>Cyanobacteriota</taxon>
        <taxon>Cyanophyceae</taxon>
        <taxon>Oscillatoriophycideae</taxon>
        <taxon>Chroococcales</taxon>
        <taxon>Microcystaceae</taxon>
        <taxon>Microcystis</taxon>
    </lineage>
</organism>